<sequence>MLTIPANGHVKTFDESISGVYIGVHQQIPLQTQAEHGDSMRWWRHVRYRDQHSNRDVTTVQRCTPRFEELPEPGVKRACLGRPSQSILEITEQDESSTATVQHDLSSTRCLDVDAIDCKSTNYHTSEPSRLTSSSPAHGTRRQSRTEQTACQQTRQSAYRPTPDRGLPGPSCPRRPTTMFINYTQDDARKLSAGVSPSGSRRCRSRRRREALAKERYISARAIDAVKKAGCAAEAVQQLQALCGAFHNGRA</sequence>
<organism evidence="2 3">
    <name type="scientific">Peltaster fructicola</name>
    <dbReference type="NCBI Taxonomy" id="286661"/>
    <lineage>
        <taxon>Eukaryota</taxon>
        <taxon>Fungi</taxon>
        <taxon>Dikarya</taxon>
        <taxon>Ascomycota</taxon>
        <taxon>Pezizomycotina</taxon>
        <taxon>Dothideomycetes</taxon>
        <taxon>Dothideomycetes incertae sedis</taxon>
        <taxon>Peltaster</taxon>
    </lineage>
</organism>
<accession>A0A6H0XP97</accession>
<gene>
    <name evidence="2" type="ORF">AMS68_002023</name>
</gene>
<feature type="compositionally biased region" description="Polar residues" evidence="1">
    <location>
        <begin position="146"/>
        <end position="159"/>
    </location>
</feature>
<proteinExistence type="predicted"/>
<evidence type="ECO:0000313" key="3">
    <source>
        <dbReference type="Proteomes" id="UP000503462"/>
    </source>
</evidence>
<dbReference type="EMBL" id="CP051139">
    <property type="protein sequence ID" value="QIW96505.1"/>
    <property type="molecule type" value="Genomic_DNA"/>
</dbReference>
<name>A0A6H0XP97_9PEZI</name>
<reference evidence="2 3" key="1">
    <citation type="journal article" date="2016" name="Sci. Rep.">
        <title>Peltaster fructicola genome reveals evolution from an invasive phytopathogen to an ectophytic parasite.</title>
        <authorList>
            <person name="Xu C."/>
            <person name="Chen H."/>
            <person name="Gleason M.L."/>
            <person name="Xu J.R."/>
            <person name="Liu H."/>
            <person name="Zhang R."/>
            <person name="Sun G."/>
        </authorList>
    </citation>
    <scope>NUCLEOTIDE SEQUENCE [LARGE SCALE GENOMIC DNA]</scope>
    <source>
        <strain evidence="2 3">LNHT1506</strain>
    </source>
</reference>
<protein>
    <submittedName>
        <fullName evidence="2">Uncharacterized protein</fullName>
    </submittedName>
</protein>
<dbReference type="AlphaFoldDB" id="A0A6H0XP97"/>
<feature type="region of interest" description="Disordered" evidence="1">
    <location>
        <begin position="121"/>
        <end position="177"/>
    </location>
</feature>
<feature type="compositionally biased region" description="Polar residues" evidence="1">
    <location>
        <begin position="121"/>
        <end position="137"/>
    </location>
</feature>
<keyword evidence="3" id="KW-1185">Reference proteome</keyword>
<dbReference type="Proteomes" id="UP000503462">
    <property type="component" value="Chromosome 1"/>
</dbReference>
<evidence type="ECO:0000313" key="2">
    <source>
        <dbReference type="EMBL" id="QIW96505.1"/>
    </source>
</evidence>
<evidence type="ECO:0000256" key="1">
    <source>
        <dbReference type="SAM" id="MobiDB-lite"/>
    </source>
</evidence>